<dbReference type="KEGG" id="rmu:RMDY18_04730"/>
<keyword evidence="2" id="KW-1185">Reference proteome</keyword>
<evidence type="ECO:0000313" key="1">
    <source>
        <dbReference type="EMBL" id="BAI64305.1"/>
    </source>
</evidence>
<name>D2NRM9_ROTMD</name>
<dbReference type="eggNOG" id="ENOG502ZADB">
    <property type="taxonomic scope" value="Bacteria"/>
</dbReference>
<dbReference type="Proteomes" id="UP000001883">
    <property type="component" value="Chromosome"/>
</dbReference>
<accession>D2NRM9</accession>
<dbReference type="AlphaFoldDB" id="D2NRM9"/>
<evidence type="ECO:0000313" key="2">
    <source>
        <dbReference type="Proteomes" id="UP000001883"/>
    </source>
</evidence>
<organism evidence="1 2">
    <name type="scientific">Rothia mucilaginosa (strain DY-18)</name>
    <name type="common">Stomatococcus mucilaginosus</name>
    <dbReference type="NCBI Taxonomy" id="680646"/>
    <lineage>
        <taxon>Bacteria</taxon>
        <taxon>Bacillati</taxon>
        <taxon>Actinomycetota</taxon>
        <taxon>Actinomycetes</taxon>
        <taxon>Micrococcales</taxon>
        <taxon>Micrococcaceae</taxon>
        <taxon>Rothia</taxon>
    </lineage>
</organism>
<sequence>MDVLQVTCGQSHNVLCTSNHKKDVLALGDSCECSLCSLGRGGFTGDEVLDNVDAVVTSAIGESTAQCSGNHLLGGALCVVTRGRTVNNATAGHVRCADGALTCVTGALLLEGLTACAGNLAAVLGLVGALACSSELCNDNLVQQGHGCLRVENLCGQVYLKGLNSHDVLGSLHSGTNQNNAALGTGDCTLDQQDIVLCVHTLDSQVQGSVTCCAHTASHAHTLEHACGVGCATDGTGLTVVLVLTVRRANTLEAVTLHNTCEALTLGLTNDVDLLACFEELNGQFLTEGILRSICGTQLDDVATGGNTGLLEVTSQGLGNLARVDCTETNLNSFVAVSFLVTDLGNNVRISLDDGDGHKLAVLVPDLGHAELGAQQALHLALEFVSH</sequence>
<reference evidence="1 2" key="2">
    <citation type="journal article" date="2010" name="J Osaka Dent Univ">
        <title>Isolation and identification of Rothia mucilaginosa from persistent apical periodontitis lesions.</title>
        <authorList>
            <person name="Yamane K."/>
            <person name="Yoshida M."/>
            <person name="Fujihira T."/>
            <person name="Baba T."/>
            <person name="Tsuji N."/>
            <person name="Hayashi H."/>
            <person name="Sugimori C."/>
            <person name="Yamanaka T."/>
            <person name="Mashimo C."/>
            <person name="Nambu T."/>
            <person name="Kawai H."/>
            <person name="Fukushima H."/>
        </authorList>
    </citation>
    <scope>NUCLEOTIDE SEQUENCE [LARGE SCALE GENOMIC DNA]</scope>
    <source>
        <strain evidence="1 2">DY-18</strain>
    </source>
</reference>
<gene>
    <name evidence="1" type="ordered locus">RMDY18_04730</name>
</gene>
<dbReference type="EMBL" id="AP011540">
    <property type="protein sequence ID" value="BAI64305.1"/>
    <property type="molecule type" value="Genomic_DNA"/>
</dbReference>
<reference evidence="2" key="1">
    <citation type="submission" date="2009-07" db="EMBL/GenBank/DDBJ databases">
        <title>Complete genome sequence of Rothia mucilaginosa DJ.</title>
        <authorList>
            <person name="Yamane K."/>
            <person name="Nambu T."/>
            <person name="Mashimo C."/>
            <person name="Sugimori C."/>
            <person name="Yamanaka T."/>
            <person name="Leung K."/>
            <person name="Fukushima H."/>
        </authorList>
    </citation>
    <scope>NUCLEOTIDE SEQUENCE [LARGE SCALE GENOMIC DNA]</scope>
    <source>
        <strain evidence="2">DY-18</strain>
    </source>
</reference>
<reference evidence="1 2" key="3">
    <citation type="journal article" date="2010" name="Sequencing">
        <title>Complete Genome Sequence of Rothia mucilaginosa DY-18: A Clinical Isolate with Dense Meshwork-Like Structures from a Persistent Apical Periodontitis Lesion.</title>
        <authorList>
            <person name="Yamane K."/>
            <person name="Nambu T."/>
            <person name="Yamanaka T."/>
            <person name="Mashimo C."/>
            <person name="Sugimori C."/>
            <person name="Leung K.-P."/>
            <person name="Fukushima H."/>
        </authorList>
    </citation>
    <scope>NUCLEOTIDE SEQUENCE [LARGE SCALE GENOMIC DNA]</scope>
    <source>
        <strain evidence="1 2">DY-18</strain>
    </source>
</reference>
<protein>
    <submittedName>
        <fullName evidence="1">Aldehyde:ferredoxin oxidoreductase</fullName>
    </submittedName>
</protein>
<dbReference type="AntiFam" id="ANF00089">
    <property type="entry name" value="Shadow ORF (opposite rplC)"/>
</dbReference>
<proteinExistence type="predicted"/>
<dbReference type="HOGENOM" id="CLU_713478_0_0_11"/>